<proteinExistence type="predicted"/>
<dbReference type="EMBL" id="LMAI01000001">
    <property type="protein sequence ID" value="KUJ58339.1"/>
    <property type="molecule type" value="Genomic_DNA"/>
</dbReference>
<name>A0A101CLC9_9FLAO</name>
<comment type="caution">
    <text evidence="2">The sequence shown here is derived from an EMBL/GenBank/DDBJ whole genome shotgun (WGS) entry which is preliminary data.</text>
</comment>
<feature type="chain" id="PRO_5007095007" evidence="1">
    <location>
        <begin position="20"/>
        <end position="262"/>
    </location>
</feature>
<evidence type="ECO:0000313" key="3">
    <source>
        <dbReference type="Proteomes" id="UP000054388"/>
    </source>
</evidence>
<reference evidence="2 3" key="1">
    <citation type="submission" date="2015-10" db="EMBL/GenBank/DDBJ databases">
        <title>Genome sequence of Chryseobacterium greenlandense.</title>
        <authorList>
            <person name="Newman J."/>
            <person name="Fischer K."/>
            <person name="Miller J."/>
        </authorList>
    </citation>
    <scope>NUCLEOTIDE SEQUENCE [LARGE SCALE GENOMIC DNA]</scope>
    <source>
        <strain evidence="2 3">UMB34</strain>
    </source>
</reference>
<organism evidence="2 3">
    <name type="scientific">Chryseobacterium aquaticum subsp. greenlandense</name>
    <dbReference type="NCBI Taxonomy" id="345663"/>
    <lineage>
        <taxon>Bacteria</taxon>
        <taxon>Pseudomonadati</taxon>
        <taxon>Bacteroidota</taxon>
        <taxon>Flavobacteriia</taxon>
        <taxon>Flavobacteriales</taxon>
        <taxon>Weeksellaceae</taxon>
        <taxon>Chryseobacterium group</taxon>
        <taxon>Chryseobacterium</taxon>
    </lineage>
</organism>
<protein>
    <submittedName>
        <fullName evidence="2">Uncharacterized protein</fullName>
    </submittedName>
</protein>
<evidence type="ECO:0000256" key="1">
    <source>
        <dbReference type="SAM" id="SignalP"/>
    </source>
</evidence>
<keyword evidence="1" id="KW-0732">Signal</keyword>
<sequence>MKNNFFMLVCFCVSSFLFSQVGINTSSPETTFEVAGKADDINHYDGILPPRITGDKLQKKNYTSSKKGTIVFVTEPPENLSGQVINIVASGMYYFDGILWQSVSEQNQKIEYRIILTFDENNENALVALSKWSPPVNLLGDPNTYLTSTKYYSVGTKNLGGLKGSVTLKKIDGVVNVKFQISRDDFSSVNEDVIINISDIYNEMGYFPSDVLFLHTENPTFLIPIYLQNDTILIPMANLSFLTSDFFGETQGYSSWKKPHLK</sequence>
<feature type="signal peptide" evidence="1">
    <location>
        <begin position="1"/>
        <end position="19"/>
    </location>
</feature>
<dbReference type="Proteomes" id="UP000054388">
    <property type="component" value="Unassembled WGS sequence"/>
</dbReference>
<dbReference type="AlphaFoldDB" id="A0A101CLC9"/>
<gene>
    <name evidence="2" type="ORF">AR686_00605</name>
</gene>
<accession>A0A101CLC9</accession>
<evidence type="ECO:0000313" key="2">
    <source>
        <dbReference type="EMBL" id="KUJ58339.1"/>
    </source>
</evidence>